<dbReference type="GO" id="GO:0008270">
    <property type="term" value="F:zinc ion binding"/>
    <property type="evidence" value="ECO:0007669"/>
    <property type="project" value="InterPro"/>
</dbReference>
<dbReference type="SUPFAM" id="SSF57701">
    <property type="entry name" value="Zn2/Cys6 DNA-binding domain"/>
    <property type="match status" value="1"/>
</dbReference>
<feature type="domain" description="Zn(2)-C6 fungal-type" evidence="6">
    <location>
        <begin position="15"/>
        <end position="43"/>
    </location>
</feature>
<name>A0A1L9RS15_ASPWE</name>
<organism evidence="7 8">
    <name type="scientific">Aspergillus wentii DTO 134E9</name>
    <dbReference type="NCBI Taxonomy" id="1073089"/>
    <lineage>
        <taxon>Eukaryota</taxon>
        <taxon>Fungi</taxon>
        <taxon>Dikarya</taxon>
        <taxon>Ascomycota</taxon>
        <taxon>Pezizomycotina</taxon>
        <taxon>Eurotiomycetes</taxon>
        <taxon>Eurotiomycetidae</taxon>
        <taxon>Eurotiales</taxon>
        <taxon>Aspergillaceae</taxon>
        <taxon>Aspergillus</taxon>
        <taxon>Aspergillus subgen. Cremei</taxon>
    </lineage>
</organism>
<dbReference type="PANTHER" id="PTHR37534:SF15">
    <property type="entry name" value="ZN(II)2CYS6 TRANSCRIPTION FACTOR (EUROFUNG)"/>
    <property type="match status" value="1"/>
</dbReference>
<evidence type="ECO:0000313" key="8">
    <source>
        <dbReference type="Proteomes" id="UP000184383"/>
    </source>
</evidence>
<dbReference type="Gene3D" id="4.10.240.10">
    <property type="entry name" value="Zn(2)-C6 fungal-type DNA-binding domain"/>
    <property type="match status" value="1"/>
</dbReference>
<dbReference type="Pfam" id="PF11951">
    <property type="entry name" value="Fungal_trans_2"/>
    <property type="match status" value="1"/>
</dbReference>
<evidence type="ECO:0000313" key="7">
    <source>
        <dbReference type="EMBL" id="OJJ37715.1"/>
    </source>
</evidence>
<dbReference type="OrthoDB" id="3251668at2759"/>
<comment type="subcellular location">
    <subcellularLocation>
        <location evidence="1">Nucleus</location>
    </subcellularLocation>
</comment>
<dbReference type="InterPro" id="IPR021858">
    <property type="entry name" value="Fun_TF"/>
</dbReference>
<dbReference type="Pfam" id="PF00172">
    <property type="entry name" value="Zn_clus"/>
    <property type="match status" value="1"/>
</dbReference>
<keyword evidence="3" id="KW-0238">DNA-binding</keyword>
<dbReference type="PROSITE" id="PS50048">
    <property type="entry name" value="ZN2_CY6_FUNGAL_2"/>
    <property type="match status" value="1"/>
</dbReference>
<reference evidence="8" key="1">
    <citation type="journal article" date="2017" name="Genome Biol.">
        <title>Comparative genomics reveals high biological diversity and specific adaptations in the industrially and medically important fungal genus Aspergillus.</title>
        <authorList>
            <person name="de Vries R.P."/>
            <person name="Riley R."/>
            <person name="Wiebenga A."/>
            <person name="Aguilar-Osorio G."/>
            <person name="Amillis S."/>
            <person name="Uchima C.A."/>
            <person name="Anderluh G."/>
            <person name="Asadollahi M."/>
            <person name="Askin M."/>
            <person name="Barry K."/>
            <person name="Battaglia E."/>
            <person name="Bayram O."/>
            <person name="Benocci T."/>
            <person name="Braus-Stromeyer S.A."/>
            <person name="Caldana C."/>
            <person name="Canovas D."/>
            <person name="Cerqueira G.C."/>
            <person name="Chen F."/>
            <person name="Chen W."/>
            <person name="Choi C."/>
            <person name="Clum A."/>
            <person name="Dos Santos R.A."/>
            <person name="Damasio A.R."/>
            <person name="Diallinas G."/>
            <person name="Emri T."/>
            <person name="Fekete E."/>
            <person name="Flipphi M."/>
            <person name="Freyberg S."/>
            <person name="Gallo A."/>
            <person name="Gournas C."/>
            <person name="Habgood R."/>
            <person name="Hainaut M."/>
            <person name="Harispe M.L."/>
            <person name="Henrissat B."/>
            <person name="Hilden K.S."/>
            <person name="Hope R."/>
            <person name="Hossain A."/>
            <person name="Karabika E."/>
            <person name="Karaffa L."/>
            <person name="Karanyi Z."/>
            <person name="Krasevec N."/>
            <person name="Kuo A."/>
            <person name="Kusch H."/>
            <person name="LaButti K."/>
            <person name="Lagendijk E.L."/>
            <person name="Lapidus A."/>
            <person name="Levasseur A."/>
            <person name="Lindquist E."/>
            <person name="Lipzen A."/>
            <person name="Logrieco A.F."/>
            <person name="MacCabe A."/>
            <person name="Maekelae M.R."/>
            <person name="Malavazi I."/>
            <person name="Melin P."/>
            <person name="Meyer V."/>
            <person name="Mielnichuk N."/>
            <person name="Miskei M."/>
            <person name="Molnar A.P."/>
            <person name="Mule G."/>
            <person name="Ngan C.Y."/>
            <person name="Orejas M."/>
            <person name="Orosz E."/>
            <person name="Ouedraogo J.P."/>
            <person name="Overkamp K.M."/>
            <person name="Park H.-S."/>
            <person name="Perrone G."/>
            <person name="Piumi F."/>
            <person name="Punt P.J."/>
            <person name="Ram A.F."/>
            <person name="Ramon A."/>
            <person name="Rauscher S."/>
            <person name="Record E."/>
            <person name="Riano-Pachon D.M."/>
            <person name="Robert V."/>
            <person name="Roehrig J."/>
            <person name="Ruller R."/>
            <person name="Salamov A."/>
            <person name="Salih N.S."/>
            <person name="Samson R.A."/>
            <person name="Sandor E."/>
            <person name="Sanguinetti M."/>
            <person name="Schuetze T."/>
            <person name="Sepcic K."/>
            <person name="Shelest E."/>
            <person name="Sherlock G."/>
            <person name="Sophianopoulou V."/>
            <person name="Squina F.M."/>
            <person name="Sun H."/>
            <person name="Susca A."/>
            <person name="Todd R.B."/>
            <person name="Tsang A."/>
            <person name="Unkles S.E."/>
            <person name="van de Wiele N."/>
            <person name="van Rossen-Uffink D."/>
            <person name="Oliveira J.V."/>
            <person name="Vesth T.C."/>
            <person name="Visser J."/>
            <person name="Yu J.-H."/>
            <person name="Zhou M."/>
            <person name="Andersen M.R."/>
            <person name="Archer D.B."/>
            <person name="Baker S.E."/>
            <person name="Benoit I."/>
            <person name="Brakhage A.A."/>
            <person name="Braus G.H."/>
            <person name="Fischer R."/>
            <person name="Frisvad J.C."/>
            <person name="Goldman G.H."/>
            <person name="Houbraken J."/>
            <person name="Oakley B."/>
            <person name="Pocsi I."/>
            <person name="Scazzocchio C."/>
            <person name="Seiboth B."/>
            <person name="vanKuyk P.A."/>
            <person name="Wortman J."/>
            <person name="Dyer P.S."/>
            <person name="Grigoriev I.V."/>
        </authorList>
    </citation>
    <scope>NUCLEOTIDE SEQUENCE [LARGE SCALE GENOMIC DNA]</scope>
    <source>
        <strain evidence="8">DTO 134E9</strain>
    </source>
</reference>
<dbReference type="EMBL" id="KV878211">
    <property type="protein sequence ID" value="OJJ37715.1"/>
    <property type="molecule type" value="Genomic_DNA"/>
</dbReference>
<evidence type="ECO:0000256" key="4">
    <source>
        <dbReference type="ARBA" id="ARBA00023163"/>
    </source>
</evidence>
<dbReference type="GeneID" id="63748793"/>
<dbReference type="GO" id="GO:0000976">
    <property type="term" value="F:transcription cis-regulatory region binding"/>
    <property type="evidence" value="ECO:0007669"/>
    <property type="project" value="TreeGrafter"/>
</dbReference>
<dbReference type="VEuPathDB" id="FungiDB:ASPWEDRAFT_27073"/>
<dbReference type="GO" id="GO:0005634">
    <property type="term" value="C:nucleus"/>
    <property type="evidence" value="ECO:0007669"/>
    <property type="project" value="UniProtKB-SubCell"/>
</dbReference>
<evidence type="ECO:0000256" key="3">
    <source>
        <dbReference type="ARBA" id="ARBA00023125"/>
    </source>
</evidence>
<protein>
    <recommendedName>
        <fullName evidence="6">Zn(2)-C6 fungal-type domain-containing protein</fullName>
    </recommendedName>
</protein>
<keyword evidence="4" id="KW-0804">Transcription</keyword>
<dbReference type="RefSeq" id="XP_040691391.1">
    <property type="nucleotide sequence ID" value="XM_040832945.1"/>
</dbReference>
<sequence length="487" mass="55500">MSAQQDLAAETAPKDCPRCQRRRIKCDRGLPGCKKCAKRSLECPGYGLRYKWVQGVASRGKLQGKSIPVRNETTPTAVATLADSHILPSLSNPMLAEAQTPHVSRLIPYFQERVARRLAWVDGPDNPWRLMVMPLVETSETVLSSVLALTAHDLASQYPHHDPWYGKFQAISKSYQNKALGLLARELGLLRTSSASQPNTGTASTLTLASVIILCNNELLTAQTAGWRVHLQAAREVIRAEIDRPYLQRRANRIEEFFIQEFYATSVWTQVTTFNEIDEIVQNPLASSRDAVFTDFIRIIHQITQAERLKTRSKLLQMSQSYPMPTIDIYTELELARGNAIRVSKNIQFWSDTDQCNFDHLVWMYHHACLIYSCQALSDPATVKSVIKCSRDEILSHLHSLTGTGNETFAQDLVWPLFITGTEVRESRARQKIIERELTTVMRISRILDRHRVLSFLQTWWNLQDDQCTSWIEWARKQSLGCDFLIV</sequence>
<dbReference type="GO" id="GO:0045944">
    <property type="term" value="P:positive regulation of transcription by RNA polymerase II"/>
    <property type="evidence" value="ECO:0007669"/>
    <property type="project" value="TreeGrafter"/>
</dbReference>
<dbReference type="PANTHER" id="PTHR37534">
    <property type="entry name" value="TRANSCRIPTIONAL ACTIVATOR PROTEIN UGA3"/>
    <property type="match status" value="1"/>
</dbReference>
<gene>
    <name evidence="7" type="ORF">ASPWEDRAFT_27073</name>
</gene>
<keyword evidence="8" id="KW-1185">Reference proteome</keyword>
<dbReference type="AlphaFoldDB" id="A0A1L9RS15"/>
<keyword evidence="2" id="KW-0805">Transcription regulation</keyword>
<dbReference type="Proteomes" id="UP000184383">
    <property type="component" value="Unassembled WGS sequence"/>
</dbReference>
<evidence type="ECO:0000256" key="1">
    <source>
        <dbReference type="ARBA" id="ARBA00004123"/>
    </source>
</evidence>
<dbReference type="CDD" id="cd00067">
    <property type="entry name" value="GAL4"/>
    <property type="match status" value="1"/>
</dbReference>
<evidence type="ECO:0000256" key="2">
    <source>
        <dbReference type="ARBA" id="ARBA00023015"/>
    </source>
</evidence>
<dbReference type="InterPro" id="IPR001138">
    <property type="entry name" value="Zn2Cys6_DnaBD"/>
</dbReference>
<dbReference type="GO" id="GO:0000981">
    <property type="term" value="F:DNA-binding transcription factor activity, RNA polymerase II-specific"/>
    <property type="evidence" value="ECO:0007669"/>
    <property type="project" value="InterPro"/>
</dbReference>
<accession>A0A1L9RS15</accession>
<proteinExistence type="predicted"/>
<dbReference type="InterPro" id="IPR036864">
    <property type="entry name" value="Zn2-C6_fun-type_DNA-bd_sf"/>
</dbReference>
<evidence type="ECO:0000259" key="6">
    <source>
        <dbReference type="PROSITE" id="PS50048"/>
    </source>
</evidence>
<evidence type="ECO:0000256" key="5">
    <source>
        <dbReference type="ARBA" id="ARBA00023242"/>
    </source>
</evidence>
<keyword evidence="5" id="KW-0539">Nucleus</keyword>